<dbReference type="PANTHER" id="PTHR13812">
    <property type="entry name" value="KETIMINE REDUCTASE MU-CRYSTALLIN"/>
    <property type="match status" value="1"/>
</dbReference>
<protein>
    <submittedName>
        <fullName evidence="1">Ornithine cyclodeaminase family protein</fullName>
    </submittedName>
</protein>
<dbReference type="AlphaFoldDB" id="A0A7C8FNY9"/>
<dbReference type="InterPro" id="IPR036291">
    <property type="entry name" value="NAD(P)-bd_dom_sf"/>
</dbReference>
<proteinExistence type="predicted"/>
<name>A0A7C8FNY9_9ACTN</name>
<dbReference type="Proteomes" id="UP000479639">
    <property type="component" value="Unassembled WGS sequence"/>
</dbReference>
<dbReference type="InterPro" id="IPR023401">
    <property type="entry name" value="ODC_N"/>
</dbReference>
<sequence length="338" mass="35080">MSEIRILSAKDVAACLTMDEVIDAVRETYRQKAEGAAEAWPMVYHAFEPGVADMDIKSGVLGAPGVFGHKTVAWFSDNPKRGLPDLYGIIVVLSSETGEPVGVVDGSAITGLRTGAAGGLGAKVLANPTSESLLMVGAGHQAPYQIAATLSLLDGIKVVRVANPHNPDRARDLASHLPRKLADQFHREFSGVRFEAADDLAKAVDASDIVITATMATSPLIDASWVRRGTHFSCMGADMPGKQEIAPAIIAGARLFTDDTANCVGNGEIELGLAQGVFGPGQVAGELGEVLAGKVEGRIDPDDITVFDSAGTALLDIACAKIALDRAAELGLGTVAAL</sequence>
<dbReference type="PIRSF" id="PIRSF001439">
    <property type="entry name" value="CryM"/>
    <property type="match status" value="1"/>
</dbReference>
<comment type="caution">
    <text evidence="1">The sequence shown here is derived from an EMBL/GenBank/DDBJ whole genome shotgun (WGS) entry which is preliminary data.</text>
</comment>
<organism evidence="1 2">
    <name type="scientific">Adlercreutzia muris</name>
    <dbReference type="NCBI Taxonomy" id="1796610"/>
    <lineage>
        <taxon>Bacteria</taxon>
        <taxon>Bacillati</taxon>
        <taxon>Actinomycetota</taxon>
        <taxon>Coriobacteriia</taxon>
        <taxon>Eggerthellales</taxon>
        <taxon>Eggerthellaceae</taxon>
        <taxon>Adlercreutzia</taxon>
    </lineage>
</organism>
<dbReference type="Gene3D" id="3.40.50.720">
    <property type="entry name" value="NAD(P)-binding Rossmann-like Domain"/>
    <property type="match status" value="1"/>
</dbReference>
<accession>A0A7C8FNY9</accession>
<gene>
    <name evidence="1" type="ORF">F8D48_06375</name>
</gene>
<reference evidence="1 2" key="1">
    <citation type="submission" date="2019-09" db="EMBL/GenBank/DDBJ databases">
        <title>Whole genome shotgun sequencing (WGS) of Ellagibacter isourolithinifaciens DSM 104140(T) and Adlercreutzia muris DSM 29508(T).</title>
        <authorList>
            <person name="Stoll D.A."/>
            <person name="Danylec N."/>
            <person name="Huch M."/>
        </authorList>
    </citation>
    <scope>NUCLEOTIDE SEQUENCE [LARGE SCALE GENOMIC DNA]</scope>
    <source>
        <strain evidence="1 2">DSM 29508</strain>
    </source>
</reference>
<dbReference type="RefSeq" id="WP_151430540.1">
    <property type="nucleotide sequence ID" value="NZ_JANJZI010000017.1"/>
</dbReference>
<dbReference type="PANTHER" id="PTHR13812:SF19">
    <property type="entry name" value="KETIMINE REDUCTASE MU-CRYSTALLIN"/>
    <property type="match status" value="1"/>
</dbReference>
<dbReference type="EMBL" id="WAJS01000016">
    <property type="protein sequence ID" value="KAB1648512.1"/>
    <property type="molecule type" value="Genomic_DNA"/>
</dbReference>
<evidence type="ECO:0000313" key="1">
    <source>
        <dbReference type="EMBL" id="KAB1648512.1"/>
    </source>
</evidence>
<dbReference type="Pfam" id="PF02423">
    <property type="entry name" value="OCD_Mu_crystall"/>
    <property type="match status" value="1"/>
</dbReference>
<dbReference type="GO" id="GO:0005737">
    <property type="term" value="C:cytoplasm"/>
    <property type="evidence" value="ECO:0007669"/>
    <property type="project" value="TreeGrafter"/>
</dbReference>
<keyword evidence="2" id="KW-1185">Reference proteome</keyword>
<dbReference type="InterPro" id="IPR003462">
    <property type="entry name" value="ODC_Mu_crystall"/>
</dbReference>
<dbReference type="SUPFAM" id="SSF51735">
    <property type="entry name" value="NAD(P)-binding Rossmann-fold domains"/>
    <property type="match status" value="1"/>
</dbReference>
<evidence type="ECO:0000313" key="2">
    <source>
        <dbReference type="Proteomes" id="UP000479639"/>
    </source>
</evidence>
<dbReference type="Gene3D" id="3.30.1780.10">
    <property type="entry name" value="ornithine cyclodeaminase, domain 1"/>
    <property type="match status" value="1"/>
</dbReference>